<evidence type="ECO:0000313" key="2">
    <source>
        <dbReference type="Proteomes" id="UP000054538"/>
    </source>
</evidence>
<organism evidence="1 2">
    <name type="scientific">Paxillus rubicundulus Ve08.2h10</name>
    <dbReference type="NCBI Taxonomy" id="930991"/>
    <lineage>
        <taxon>Eukaryota</taxon>
        <taxon>Fungi</taxon>
        <taxon>Dikarya</taxon>
        <taxon>Basidiomycota</taxon>
        <taxon>Agaricomycotina</taxon>
        <taxon>Agaricomycetes</taxon>
        <taxon>Agaricomycetidae</taxon>
        <taxon>Boletales</taxon>
        <taxon>Paxilineae</taxon>
        <taxon>Paxillaceae</taxon>
        <taxon>Paxillus</taxon>
    </lineage>
</organism>
<dbReference type="HOGENOM" id="CLU_2210809_0_0_1"/>
<keyword evidence="2" id="KW-1185">Reference proteome</keyword>
<protein>
    <submittedName>
        <fullName evidence="1">Uncharacterized protein</fullName>
    </submittedName>
</protein>
<reference evidence="1 2" key="1">
    <citation type="submission" date="2014-04" db="EMBL/GenBank/DDBJ databases">
        <authorList>
            <consortium name="DOE Joint Genome Institute"/>
            <person name="Kuo A."/>
            <person name="Kohler A."/>
            <person name="Jargeat P."/>
            <person name="Nagy L.G."/>
            <person name="Floudas D."/>
            <person name="Copeland A."/>
            <person name="Barry K.W."/>
            <person name="Cichocki N."/>
            <person name="Veneault-Fourrey C."/>
            <person name="LaButti K."/>
            <person name="Lindquist E.A."/>
            <person name="Lipzen A."/>
            <person name="Lundell T."/>
            <person name="Morin E."/>
            <person name="Murat C."/>
            <person name="Sun H."/>
            <person name="Tunlid A."/>
            <person name="Henrissat B."/>
            <person name="Grigoriev I.V."/>
            <person name="Hibbett D.S."/>
            <person name="Martin F."/>
            <person name="Nordberg H.P."/>
            <person name="Cantor M.N."/>
            <person name="Hua S.X."/>
        </authorList>
    </citation>
    <scope>NUCLEOTIDE SEQUENCE [LARGE SCALE GENOMIC DNA]</scope>
    <source>
        <strain evidence="1 2">Ve08.2h10</strain>
    </source>
</reference>
<dbReference type="AlphaFoldDB" id="A0A0D0CE97"/>
<dbReference type="Proteomes" id="UP000054538">
    <property type="component" value="Unassembled WGS sequence"/>
</dbReference>
<name>A0A0D0CE97_9AGAM</name>
<sequence length="107" mass="12525">MLCRRPEEDVNYQRVCHEGIGLLTVGPALNHSSMQLFRPQGKQNHIDLRFVMGHKYKKTLADAPIRNRGMISPDFRQIDEPEVEMVQYARNEHLLTHDLYGRYSCEN</sequence>
<reference evidence="2" key="2">
    <citation type="submission" date="2015-01" db="EMBL/GenBank/DDBJ databases">
        <title>Evolutionary Origins and Diversification of the Mycorrhizal Mutualists.</title>
        <authorList>
            <consortium name="DOE Joint Genome Institute"/>
            <consortium name="Mycorrhizal Genomics Consortium"/>
            <person name="Kohler A."/>
            <person name="Kuo A."/>
            <person name="Nagy L.G."/>
            <person name="Floudas D."/>
            <person name="Copeland A."/>
            <person name="Barry K.W."/>
            <person name="Cichocki N."/>
            <person name="Veneault-Fourrey C."/>
            <person name="LaButti K."/>
            <person name="Lindquist E.A."/>
            <person name="Lipzen A."/>
            <person name="Lundell T."/>
            <person name="Morin E."/>
            <person name="Murat C."/>
            <person name="Riley R."/>
            <person name="Ohm R."/>
            <person name="Sun H."/>
            <person name="Tunlid A."/>
            <person name="Henrissat B."/>
            <person name="Grigoriev I.V."/>
            <person name="Hibbett D.S."/>
            <person name="Martin F."/>
        </authorList>
    </citation>
    <scope>NUCLEOTIDE SEQUENCE [LARGE SCALE GENOMIC DNA]</scope>
    <source>
        <strain evidence="2">Ve08.2h10</strain>
    </source>
</reference>
<dbReference type="EMBL" id="KN825890">
    <property type="protein sequence ID" value="KIK80977.1"/>
    <property type="molecule type" value="Genomic_DNA"/>
</dbReference>
<dbReference type="InParanoid" id="A0A0D0CE97"/>
<gene>
    <name evidence="1" type="ORF">PAXRUDRAFT_833192</name>
</gene>
<accession>A0A0D0CE97</accession>
<evidence type="ECO:0000313" key="1">
    <source>
        <dbReference type="EMBL" id="KIK80977.1"/>
    </source>
</evidence>
<proteinExistence type="predicted"/>